<dbReference type="OrthoDB" id="4190732at2"/>
<protein>
    <submittedName>
        <fullName evidence="2">Alcohol dehydrogenase zinc-binding domain protein</fullName>
    </submittedName>
</protein>
<dbReference type="HOGENOM" id="CLU_026673_3_1_5"/>
<dbReference type="eggNOG" id="COG0604">
    <property type="taxonomic scope" value="Bacteria"/>
</dbReference>
<dbReference type="InterPro" id="IPR051397">
    <property type="entry name" value="Zn-ADH-like_protein"/>
</dbReference>
<dbReference type="STRING" id="582402.Hbal_2845"/>
<dbReference type="CDD" id="cd08241">
    <property type="entry name" value="QOR1"/>
    <property type="match status" value="1"/>
</dbReference>
<evidence type="ECO:0000259" key="1">
    <source>
        <dbReference type="SMART" id="SM00829"/>
    </source>
</evidence>
<dbReference type="Proteomes" id="UP000002745">
    <property type="component" value="Chromosome"/>
</dbReference>
<dbReference type="SUPFAM" id="SSF51735">
    <property type="entry name" value="NAD(P)-binding Rossmann-fold domains"/>
    <property type="match status" value="1"/>
</dbReference>
<dbReference type="Gene3D" id="3.90.180.10">
    <property type="entry name" value="Medium-chain alcohol dehydrogenases, catalytic domain"/>
    <property type="match status" value="1"/>
</dbReference>
<dbReference type="SUPFAM" id="SSF50129">
    <property type="entry name" value="GroES-like"/>
    <property type="match status" value="1"/>
</dbReference>
<dbReference type="EMBL" id="CP001678">
    <property type="protein sequence ID" value="ACT60518.1"/>
    <property type="molecule type" value="Genomic_DNA"/>
</dbReference>
<gene>
    <name evidence="2" type="ordered locus">Hbal_2845</name>
</gene>
<keyword evidence="3" id="KW-1185">Reference proteome</keyword>
<dbReference type="RefSeq" id="WP_015828668.1">
    <property type="nucleotide sequence ID" value="NC_012982.1"/>
</dbReference>
<dbReference type="PANTHER" id="PTHR43677">
    <property type="entry name" value="SHORT-CHAIN DEHYDROGENASE/REDUCTASE"/>
    <property type="match status" value="1"/>
</dbReference>
<dbReference type="AlphaFoldDB" id="C6XQY7"/>
<accession>C6XQY7</accession>
<dbReference type="Gene3D" id="3.40.50.720">
    <property type="entry name" value="NAD(P)-binding Rossmann-like Domain"/>
    <property type="match status" value="1"/>
</dbReference>
<dbReference type="SMART" id="SM00829">
    <property type="entry name" value="PKS_ER"/>
    <property type="match status" value="1"/>
</dbReference>
<dbReference type="InterPro" id="IPR020843">
    <property type="entry name" value="ER"/>
</dbReference>
<evidence type="ECO:0000313" key="2">
    <source>
        <dbReference type="EMBL" id="ACT60518.1"/>
    </source>
</evidence>
<dbReference type="Pfam" id="PF08240">
    <property type="entry name" value="ADH_N"/>
    <property type="match status" value="1"/>
</dbReference>
<organism evidence="2 3">
    <name type="scientific">Hirschia baltica (strain ATCC 49814 / DSM 5838 / IFAM 1418)</name>
    <dbReference type="NCBI Taxonomy" id="582402"/>
    <lineage>
        <taxon>Bacteria</taxon>
        <taxon>Pseudomonadati</taxon>
        <taxon>Pseudomonadota</taxon>
        <taxon>Alphaproteobacteria</taxon>
        <taxon>Hyphomonadales</taxon>
        <taxon>Hyphomonadaceae</taxon>
        <taxon>Hirschia</taxon>
    </lineage>
</organism>
<name>C6XQY7_HIRBI</name>
<sequence>MKALVSKTPGGPDSLELVELPKPDAAANELVVRIHACGVNFPDSLVIEDRYQFKPPRPFAPGSEIAGVVEKVGENTSGWEVGDRVVATVPHGGFAEYISVPENLAFPLPADKDFNQASALLLVYGTTYHALADRGNLKPGETLLVLGAAGGVGLAAIELGKAMGARVVAAVSSEDKAQAAKDAGADDTIVYARQPFDKAQSKELAKQFKDVLGSNGADVIYDPVGGDYCEPALRACAWEGRYLVIGFAAGIPSPPLNLTLLKGCDIRGVFWGAFTARSPEKNLANVNELMRLWGEGKINPKVGKTWPLEKGGDAIQWLVDRKAIGKVVVTID</sequence>
<dbReference type="GO" id="GO:0016491">
    <property type="term" value="F:oxidoreductase activity"/>
    <property type="evidence" value="ECO:0007669"/>
    <property type="project" value="InterPro"/>
</dbReference>
<proteinExistence type="predicted"/>
<feature type="domain" description="Enoyl reductase (ER)" evidence="1">
    <location>
        <begin position="10"/>
        <end position="329"/>
    </location>
</feature>
<reference evidence="3" key="1">
    <citation type="journal article" date="2011" name="J. Bacteriol.">
        <title>Genome sequences of eight morphologically diverse alphaproteobacteria.</title>
        <authorList>
            <consortium name="US DOE Joint Genome Institute"/>
            <person name="Brown P.J."/>
            <person name="Kysela D.T."/>
            <person name="Buechlein A."/>
            <person name="Hemmerich C."/>
            <person name="Brun Y.V."/>
        </authorList>
    </citation>
    <scope>NUCLEOTIDE SEQUENCE [LARGE SCALE GENOMIC DNA]</scope>
    <source>
        <strain evidence="3">ATCC 49814 / DSM 5838 / IFAM 1418</strain>
    </source>
</reference>
<dbReference type="Pfam" id="PF00107">
    <property type="entry name" value="ADH_zinc_N"/>
    <property type="match status" value="1"/>
</dbReference>
<dbReference type="InterPro" id="IPR036291">
    <property type="entry name" value="NAD(P)-bd_dom_sf"/>
</dbReference>
<dbReference type="PANTHER" id="PTHR43677:SF4">
    <property type="entry name" value="QUINONE OXIDOREDUCTASE-LIKE PROTEIN 2"/>
    <property type="match status" value="1"/>
</dbReference>
<dbReference type="KEGG" id="hba:Hbal_2845"/>
<dbReference type="InterPro" id="IPR013149">
    <property type="entry name" value="ADH-like_C"/>
</dbReference>
<evidence type="ECO:0000313" key="3">
    <source>
        <dbReference type="Proteomes" id="UP000002745"/>
    </source>
</evidence>
<dbReference type="InterPro" id="IPR011032">
    <property type="entry name" value="GroES-like_sf"/>
</dbReference>
<dbReference type="InterPro" id="IPR013154">
    <property type="entry name" value="ADH-like_N"/>
</dbReference>